<dbReference type="SUPFAM" id="SSF55073">
    <property type="entry name" value="Nucleotide cyclase"/>
    <property type="match status" value="1"/>
</dbReference>
<geneLocation type="plasmid" evidence="4">
    <name>megaplasmid MP1</name>
</geneLocation>
<dbReference type="PANTHER" id="PTHR45138:SF9">
    <property type="entry name" value="DIGUANYLATE CYCLASE DGCM-RELATED"/>
    <property type="match status" value="1"/>
</dbReference>
<keyword evidence="1" id="KW-1133">Transmembrane helix</keyword>
<dbReference type="HOGENOM" id="CLU_000445_11_1_0"/>
<dbReference type="GO" id="GO:0052621">
    <property type="term" value="F:diguanylate cyclase activity"/>
    <property type="evidence" value="ECO:0000318"/>
    <property type="project" value="GO_Central"/>
</dbReference>
<organism evidence="3 4">
    <name type="scientific">Deinococcus radiodurans (strain ATCC 13939 / DSM 20539 / JCM 16871 / CCUG 27074 / LMG 4051 / NBRC 15346 / NCIMB 9279 / VKM B-1422 / R1)</name>
    <dbReference type="NCBI Taxonomy" id="243230"/>
    <lineage>
        <taxon>Bacteria</taxon>
        <taxon>Thermotogati</taxon>
        <taxon>Deinococcota</taxon>
        <taxon>Deinococci</taxon>
        <taxon>Deinococcales</taxon>
        <taxon>Deinococcaceae</taxon>
        <taxon>Deinococcus</taxon>
    </lineage>
</organism>
<dbReference type="FunFam" id="3.30.70.270:FF:000017">
    <property type="entry name" value="Predicted diguanylate cyclase"/>
    <property type="match status" value="1"/>
</dbReference>
<dbReference type="PROSITE" id="PS50887">
    <property type="entry name" value="GGDEF"/>
    <property type="match status" value="1"/>
</dbReference>
<dbReference type="AlphaFoldDB" id="Q9RZN0"/>
<evidence type="ECO:0000256" key="1">
    <source>
        <dbReference type="SAM" id="Phobius"/>
    </source>
</evidence>
<dbReference type="Gene3D" id="3.30.70.270">
    <property type="match status" value="1"/>
</dbReference>
<feature type="transmembrane region" description="Helical" evidence="1">
    <location>
        <begin position="120"/>
        <end position="140"/>
    </location>
</feature>
<feature type="transmembrane region" description="Helical" evidence="1">
    <location>
        <begin position="69"/>
        <end position="88"/>
    </location>
</feature>
<dbReference type="EnsemblBacteria" id="AAF12542">
    <property type="protein sequence ID" value="AAF12542"/>
    <property type="gene ID" value="DR_B0093"/>
</dbReference>
<dbReference type="GO" id="GO:0043709">
    <property type="term" value="P:cell adhesion involved in single-species biofilm formation"/>
    <property type="evidence" value="ECO:0000318"/>
    <property type="project" value="GO_Central"/>
</dbReference>
<dbReference type="InterPro" id="IPR050469">
    <property type="entry name" value="Diguanylate_Cyclase"/>
</dbReference>
<dbReference type="KEGG" id="dra:DR_B0093"/>
<keyword evidence="4" id="KW-1185">Reference proteome</keyword>
<dbReference type="GO" id="GO:1902201">
    <property type="term" value="P:negative regulation of bacterial-type flagellum-dependent cell motility"/>
    <property type="evidence" value="ECO:0000318"/>
    <property type="project" value="GO_Central"/>
</dbReference>
<dbReference type="CDD" id="cd01949">
    <property type="entry name" value="GGDEF"/>
    <property type="match status" value="1"/>
</dbReference>
<sequence length="364" mass="39384">MFLSETPISRTCDPQSVTLPLVTSQAPSSQTRGNSGQRWLVSVLALGALAVQLLAFIRSWRKHDEFQLLVGSGGIALVIAIFIVNWRLPSPMSLVCRLAVLTLSGRIAADIVQDLLEHSWTGSIVLLEVQILGMVLFAILPTRLAAPFSALLYVLTVASAVNANVRVPTELGLLAVGLGTAAFAARYSHYVNEEQVRSAYLEGQLAWDALTGTLSRRGLEKKLGTLWRTSSPEQTLLLMVDVDHFKGVNDSYGHLTGDQALQMIGVTLRAAASEHALIGRWGGEEFVMVLPCQSAREHQQVTEQLLHTIRTLRVDHLPPLTISAGGATFAEAPSLEAVIAMADSRLYQAKDGGRNRAVLPVPVE</sequence>
<dbReference type="PANTHER" id="PTHR45138">
    <property type="entry name" value="REGULATORY COMPONENTS OF SENSORY TRANSDUCTION SYSTEM"/>
    <property type="match status" value="1"/>
</dbReference>
<dbReference type="GO" id="GO:0005886">
    <property type="term" value="C:plasma membrane"/>
    <property type="evidence" value="ECO:0000318"/>
    <property type="project" value="GO_Central"/>
</dbReference>
<keyword evidence="1" id="KW-0472">Membrane</keyword>
<dbReference type="OrthoDB" id="70263at2"/>
<evidence type="ECO:0000313" key="3">
    <source>
        <dbReference type="EMBL" id="AAF12542.1"/>
    </source>
</evidence>
<dbReference type="InterPro" id="IPR029787">
    <property type="entry name" value="Nucleotide_cyclase"/>
</dbReference>
<dbReference type="InterPro" id="IPR043128">
    <property type="entry name" value="Rev_trsase/Diguanyl_cyclase"/>
</dbReference>
<reference evidence="3 4" key="1">
    <citation type="journal article" date="1999" name="Science">
        <title>Genome sequence of the radioresistant bacterium Deinococcus radiodurans R1.</title>
        <authorList>
            <person name="White O."/>
            <person name="Eisen J.A."/>
            <person name="Heidelberg J.F."/>
            <person name="Hickey E.K."/>
            <person name="Peterson J.D."/>
            <person name="Dodson R.J."/>
            <person name="Haft D.H."/>
            <person name="Gwinn M.L."/>
            <person name="Nelson W.C."/>
            <person name="Richardson D.L."/>
            <person name="Moffat K.S."/>
            <person name="Qin H."/>
            <person name="Jiang L."/>
            <person name="Pamphile W."/>
            <person name="Crosby M."/>
            <person name="Shen M."/>
            <person name="Vamathevan J.J."/>
            <person name="Lam P."/>
            <person name="McDonald L."/>
            <person name="Utterback T."/>
            <person name="Zalewski C."/>
            <person name="Makarova K.S."/>
            <person name="Aravind L."/>
            <person name="Daly M.J."/>
            <person name="Minton K.W."/>
            <person name="Fleischmann R.D."/>
            <person name="Ketchum K.A."/>
            <person name="Nelson K.E."/>
            <person name="Salzberg S."/>
            <person name="Smith H.O."/>
            <person name="Venter J.C."/>
            <person name="Fraser C.M."/>
        </authorList>
    </citation>
    <scope>NUCLEOTIDE SEQUENCE [LARGE SCALE GENOMIC DNA]</scope>
    <source>
        <strain evidence="4">ATCC 13939 / DSM 20539 / JCM 16871 / LMG 4051 / NBRC 15346 / NCIMB 9279 / R1 / VKM B-1422</strain>
    </source>
</reference>
<dbReference type="PIR" id="C75628">
    <property type="entry name" value="C75628"/>
</dbReference>
<dbReference type="NCBIfam" id="TIGR00254">
    <property type="entry name" value="GGDEF"/>
    <property type="match status" value="1"/>
</dbReference>
<dbReference type="InParanoid" id="Q9RZN0"/>
<feature type="domain" description="GGDEF" evidence="2">
    <location>
        <begin position="233"/>
        <end position="362"/>
    </location>
</feature>
<dbReference type="Proteomes" id="UP000002524">
    <property type="component" value="Plasmid MP1"/>
</dbReference>
<evidence type="ECO:0000259" key="2">
    <source>
        <dbReference type="PROSITE" id="PS50887"/>
    </source>
</evidence>
<dbReference type="EMBL" id="AE001826">
    <property type="protein sequence ID" value="AAF12542.1"/>
    <property type="molecule type" value="Genomic_DNA"/>
</dbReference>
<name>Q9RZN0_DEIRA</name>
<proteinExistence type="predicted"/>
<evidence type="ECO:0000313" key="4">
    <source>
        <dbReference type="Proteomes" id="UP000002524"/>
    </source>
</evidence>
<gene>
    <name evidence="3" type="ordered locus">DR_B0093</name>
</gene>
<keyword evidence="1" id="KW-0812">Transmembrane</keyword>
<dbReference type="InterPro" id="IPR000160">
    <property type="entry name" value="GGDEF_dom"/>
</dbReference>
<dbReference type="SMART" id="SM00267">
    <property type="entry name" value="GGDEF"/>
    <property type="match status" value="1"/>
</dbReference>
<dbReference type="Pfam" id="PF00990">
    <property type="entry name" value="GGDEF"/>
    <property type="match status" value="1"/>
</dbReference>
<accession>Q9RZN0</accession>
<protein>
    <submittedName>
        <fullName evidence="3">GGDEF family protein</fullName>
    </submittedName>
</protein>
<feature type="transmembrane region" description="Helical" evidence="1">
    <location>
        <begin position="39"/>
        <end position="57"/>
    </location>
</feature>
<keyword evidence="3" id="KW-0614">Plasmid</keyword>
<dbReference type="PATRIC" id="fig|243230.17.peg.91"/>